<accession>A0ABT8YQ06</accession>
<sequence length="152" mass="17360">MPKFDTRRPASHSADQMFALVADVEKYPEFLPLCEALTINSRKERDGKTLLVASMTVGYKAIRETFTTQVLLKPDERIIEVKYIDGPFKYLNNVWTFVETGPGRSDVGFFIDYEFKSRVLGALMGSMFDRAFRMFTEAFEKRADAIYGKAAT</sequence>
<reference evidence="3" key="1">
    <citation type="journal article" date="2015" name="Int. J. Syst. Evol. Microbiol.">
        <title>Rhizobium alvei sp. nov., isolated from a freshwater river.</title>
        <authorList>
            <person name="Sheu S.Y."/>
            <person name="Huang H.W."/>
            <person name="Young C.C."/>
            <person name="Chen W.M."/>
        </authorList>
    </citation>
    <scope>NUCLEOTIDE SEQUENCE</scope>
    <source>
        <strain evidence="3">TNR-22</strain>
    </source>
</reference>
<evidence type="ECO:0000259" key="2">
    <source>
        <dbReference type="Pfam" id="PF03364"/>
    </source>
</evidence>
<feature type="domain" description="Coenzyme Q-binding protein COQ10 START" evidence="2">
    <location>
        <begin position="11"/>
        <end position="140"/>
    </location>
</feature>
<dbReference type="Pfam" id="PF03364">
    <property type="entry name" value="Polyketide_cyc"/>
    <property type="match status" value="1"/>
</dbReference>
<comment type="caution">
    <text evidence="3">The sequence shown here is derived from an EMBL/GenBank/DDBJ whole genome shotgun (WGS) entry which is preliminary data.</text>
</comment>
<organism evidence="3 4">
    <name type="scientific">Rhizobium alvei</name>
    <dbReference type="NCBI Taxonomy" id="1132659"/>
    <lineage>
        <taxon>Bacteria</taxon>
        <taxon>Pseudomonadati</taxon>
        <taxon>Pseudomonadota</taxon>
        <taxon>Alphaproteobacteria</taxon>
        <taxon>Hyphomicrobiales</taxon>
        <taxon>Rhizobiaceae</taxon>
        <taxon>Rhizobium/Agrobacterium group</taxon>
        <taxon>Rhizobium</taxon>
    </lineage>
</organism>
<evidence type="ECO:0000256" key="1">
    <source>
        <dbReference type="ARBA" id="ARBA00008918"/>
    </source>
</evidence>
<dbReference type="CDD" id="cd07813">
    <property type="entry name" value="COQ10p_like"/>
    <property type="match status" value="1"/>
</dbReference>
<gene>
    <name evidence="3" type="ORF">Q4481_17185</name>
</gene>
<dbReference type="PANTHER" id="PTHR12901">
    <property type="entry name" value="SPERM PROTEIN HOMOLOG"/>
    <property type="match status" value="1"/>
</dbReference>
<evidence type="ECO:0000313" key="4">
    <source>
        <dbReference type="Proteomes" id="UP001174932"/>
    </source>
</evidence>
<protein>
    <submittedName>
        <fullName evidence="3">Type II toxin-antitoxin system RatA family toxin</fullName>
    </submittedName>
</protein>
<dbReference type="EMBL" id="JAUOZU010000013">
    <property type="protein sequence ID" value="MDO6965699.1"/>
    <property type="molecule type" value="Genomic_DNA"/>
</dbReference>
<reference evidence="3" key="2">
    <citation type="submission" date="2023-07" db="EMBL/GenBank/DDBJ databases">
        <authorList>
            <person name="Shen H."/>
        </authorList>
    </citation>
    <scope>NUCLEOTIDE SEQUENCE</scope>
    <source>
        <strain evidence="3">TNR-22</strain>
    </source>
</reference>
<proteinExistence type="inferred from homology"/>
<dbReference type="Proteomes" id="UP001174932">
    <property type="component" value="Unassembled WGS sequence"/>
</dbReference>
<dbReference type="Gene3D" id="3.30.530.20">
    <property type="match status" value="1"/>
</dbReference>
<dbReference type="PANTHER" id="PTHR12901:SF10">
    <property type="entry name" value="COENZYME Q-BINDING PROTEIN COQ10, MITOCHONDRIAL"/>
    <property type="match status" value="1"/>
</dbReference>
<name>A0ABT8YQ06_9HYPH</name>
<dbReference type="RefSeq" id="WP_304377633.1">
    <property type="nucleotide sequence ID" value="NZ_JAUOZU010000013.1"/>
</dbReference>
<dbReference type="InterPro" id="IPR005031">
    <property type="entry name" value="COQ10_START"/>
</dbReference>
<dbReference type="SUPFAM" id="SSF55961">
    <property type="entry name" value="Bet v1-like"/>
    <property type="match status" value="1"/>
</dbReference>
<comment type="similarity">
    <text evidence="1">Belongs to the ribosome association toxin RatA family.</text>
</comment>
<dbReference type="InterPro" id="IPR023393">
    <property type="entry name" value="START-like_dom_sf"/>
</dbReference>
<keyword evidence="4" id="KW-1185">Reference proteome</keyword>
<dbReference type="InterPro" id="IPR044996">
    <property type="entry name" value="COQ10-like"/>
</dbReference>
<evidence type="ECO:0000313" key="3">
    <source>
        <dbReference type="EMBL" id="MDO6965699.1"/>
    </source>
</evidence>